<protein>
    <recommendedName>
        <fullName evidence="20">X-linked retinitis pigmentosa GTPase regulator</fullName>
    </recommendedName>
</protein>
<dbReference type="GO" id="GO:0005085">
    <property type="term" value="F:guanyl-nucleotide exchange factor activity"/>
    <property type="evidence" value="ECO:0007669"/>
    <property type="project" value="UniProtKB-KW"/>
</dbReference>
<keyword evidence="6" id="KW-0963">Cytoplasm</keyword>
<feature type="compositionally biased region" description="Polar residues" evidence="22">
    <location>
        <begin position="678"/>
        <end position="709"/>
    </location>
</feature>
<evidence type="ECO:0000256" key="10">
    <source>
        <dbReference type="ARBA" id="ARBA00022737"/>
    </source>
</evidence>
<feature type="repeat" description="RCC1" evidence="21">
    <location>
        <begin position="13"/>
        <end position="54"/>
    </location>
</feature>
<evidence type="ECO:0000313" key="24">
    <source>
        <dbReference type="EMBL" id="KAK1167787.1"/>
    </source>
</evidence>
<feature type="region of interest" description="Disordered" evidence="22">
    <location>
        <begin position="396"/>
        <end position="427"/>
    </location>
</feature>
<keyword evidence="19" id="KW-0844">Vision</keyword>
<evidence type="ECO:0000256" key="20">
    <source>
        <dbReference type="ARBA" id="ARBA00073293"/>
    </source>
</evidence>
<dbReference type="PROSITE" id="PS50012">
    <property type="entry name" value="RCC1_3"/>
    <property type="match status" value="7"/>
</dbReference>
<evidence type="ECO:0000256" key="14">
    <source>
        <dbReference type="ARBA" id="ARBA00023069"/>
    </source>
</evidence>
<feature type="region of interest" description="Disordered" evidence="22">
    <location>
        <begin position="464"/>
        <end position="504"/>
    </location>
</feature>
<dbReference type="GO" id="GO:0030030">
    <property type="term" value="P:cell projection organization"/>
    <property type="evidence" value="ECO:0007669"/>
    <property type="project" value="UniProtKB-KW"/>
</dbReference>
<reference evidence="24" key="1">
    <citation type="submission" date="2022-02" db="EMBL/GenBank/DDBJ databases">
        <title>Atlantic sturgeon de novo genome assembly.</title>
        <authorList>
            <person name="Stock M."/>
            <person name="Klopp C."/>
            <person name="Guiguen Y."/>
            <person name="Cabau C."/>
            <person name="Parinello H."/>
            <person name="Santidrian Yebra-Pimentel E."/>
            <person name="Kuhl H."/>
            <person name="Dirks R.P."/>
            <person name="Guessner J."/>
            <person name="Wuertz S."/>
            <person name="Du K."/>
            <person name="Schartl M."/>
        </authorList>
    </citation>
    <scope>NUCLEOTIDE SEQUENCE</scope>
    <source>
        <strain evidence="24">STURGEONOMICS-FGT-2020</strain>
        <tissue evidence="24">Whole blood</tissue>
    </source>
</reference>
<evidence type="ECO:0000256" key="1">
    <source>
        <dbReference type="ARBA" id="ARBA00004120"/>
    </source>
</evidence>
<feature type="repeat" description="RCC1" evidence="21">
    <location>
        <begin position="55"/>
        <end position="106"/>
    </location>
</feature>
<keyword evidence="18" id="KW-0636">Prenylation</keyword>
<keyword evidence="9" id="KW-0344">Guanine-nucleotide releasing factor</keyword>
<dbReference type="InterPro" id="IPR009091">
    <property type="entry name" value="RCC1/BLIP-II"/>
</dbReference>
<evidence type="ECO:0000256" key="6">
    <source>
        <dbReference type="ARBA" id="ARBA00022490"/>
    </source>
</evidence>
<feature type="compositionally biased region" description="Basic and acidic residues" evidence="22">
    <location>
        <begin position="710"/>
        <end position="722"/>
    </location>
</feature>
<evidence type="ECO:0000256" key="4">
    <source>
        <dbReference type="ARBA" id="ARBA00004611"/>
    </source>
</evidence>
<dbReference type="PANTHER" id="PTHR22872:SF9">
    <property type="entry name" value="X-LINKED RETINITIS PIGMENTOSA GTPASE REGULATOR"/>
    <property type="match status" value="1"/>
</dbReference>
<dbReference type="InterPro" id="IPR058923">
    <property type="entry name" value="RCC1-like_dom"/>
</dbReference>
<feature type="compositionally biased region" description="Basic and acidic residues" evidence="22">
    <location>
        <begin position="621"/>
        <end position="634"/>
    </location>
</feature>
<evidence type="ECO:0000313" key="25">
    <source>
        <dbReference type="Proteomes" id="UP001230051"/>
    </source>
</evidence>
<evidence type="ECO:0000256" key="8">
    <source>
        <dbReference type="ARBA" id="ARBA00022606"/>
    </source>
</evidence>
<comment type="caution">
    <text evidence="24">The sequence shown here is derived from an EMBL/GenBank/DDBJ whole genome shotgun (WGS) entry which is preliminary data.</text>
</comment>
<feature type="repeat" description="RCC1" evidence="21">
    <location>
        <begin position="262"/>
        <end position="314"/>
    </location>
</feature>
<dbReference type="InterPro" id="IPR000408">
    <property type="entry name" value="Reg_chr_condens"/>
</dbReference>
<evidence type="ECO:0000256" key="7">
    <source>
        <dbReference type="ARBA" id="ARBA00022553"/>
    </source>
</evidence>
<keyword evidence="5" id="KW-0488">Methylation</keyword>
<feature type="compositionally biased region" description="Acidic residues" evidence="22">
    <location>
        <begin position="542"/>
        <end position="567"/>
    </location>
</feature>
<keyword evidence="10" id="KW-0677">Repeat</keyword>
<dbReference type="PRINTS" id="PR00633">
    <property type="entry name" value="RCCNDNSATION"/>
</dbReference>
<evidence type="ECO:0000256" key="9">
    <source>
        <dbReference type="ARBA" id="ARBA00022658"/>
    </source>
</evidence>
<organism evidence="24 25">
    <name type="scientific">Acipenser oxyrinchus oxyrinchus</name>
    <dbReference type="NCBI Taxonomy" id="40147"/>
    <lineage>
        <taxon>Eukaryota</taxon>
        <taxon>Metazoa</taxon>
        <taxon>Chordata</taxon>
        <taxon>Craniata</taxon>
        <taxon>Vertebrata</taxon>
        <taxon>Euteleostomi</taxon>
        <taxon>Actinopterygii</taxon>
        <taxon>Chondrostei</taxon>
        <taxon>Acipenseriformes</taxon>
        <taxon>Acipenseridae</taxon>
        <taxon>Acipenser</taxon>
    </lineage>
</organism>
<evidence type="ECO:0000256" key="19">
    <source>
        <dbReference type="ARBA" id="ARBA00023305"/>
    </source>
</evidence>
<feature type="repeat" description="RCC1" evidence="21">
    <location>
        <begin position="160"/>
        <end position="209"/>
    </location>
</feature>
<evidence type="ECO:0000256" key="21">
    <source>
        <dbReference type="PROSITE-ProRule" id="PRU00235"/>
    </source>
</evidence>
<evidence type="ECO:0000256" key="17">
    <source>
        <dbReference type="ARBA" id="ARBA00023288"/>
    </source>
</evidence>
<dbReference type="GO" id="GO:0005794">
    <property type="term" value="C:Golgi apparatus"/>
    <property type="evidence" value="ECO:0007669"/>
    <property type="project" value="UniProtKB-SubCell"/>
</dbReference>
<gene>
    <name evidence="24" type="primary">RPGR</name>
    <name evidence="24" type="ORF">AOXY_G10554</name>
</gene>
<keyword evidence="8" id="KW-0716">Sensory transduction</keyword>
<evidence type="ECO:0000256" key="16">
    <source>
        <dbReference type="ARBA" id="ARBA00023273"/>
    </source>
</evidence>
<dbReference type="Pfam" id="PF00415">
    <property type="entry name" value="RCC1"/>
    <property type="match status" value="1"/>
</dbReference>
<dbReference type="PROSITE" id="PS00626">
    <property type="entry name" value="RCC1_2"/>
    <property type="match status" value="3"/>
</dbReference>
<dbReference type="PANTHER" id="PTHR22872">
    <property type="entry name" value="BTK-BINDING PROTEIN-RELATED"/>
    <property type="match status" value="1"/>
</dbReference>
<feature type="compositionally biased region" description="Basic and acidic residues" evidence="22">
    <location>
        <begin position="586"/>
        <end position="613"/>
    </location>
</feature>
<dbReference type="GO" id="GO:0007601">
    <property type="term" value="P:visual perception"/>
    <property type="evidence" value="ECO:0007669"/>
    <property type="project" value="UniProtKB-KW"/>
</dbReference>
<keyword evidence="7" id="KW-0597">Phosphoprotein</keyword>
<dbReference type="SUPFAM" id="SSF50985">
    <property type="entry name" value="RCC1/BLIP-II"/>
    <property type="match status" value="1"/>
</dbReference>
<keyword evidence="12" id="KW-0282">Flagellum</keyword>
<dbReference type="Pfam" id="PF25390">
    <property type="entry name" value="WD40_RLD"/>
    <property type="match status" value="1"/>
</dbReference>
<evidence type="ECO:0000256" key="11">
    <source>
        <dbReference type="ARBA" id="ARBA00022794"/>
    </source>
</evidence>
<evidence type="ECO:0000259" key="23">
    <source>
        <dbReference type="Pfam" id="PF25390"/>
    </source>
</evidence>
<feature type="repeat" description="RCC1" evidence="21">
    <location>
        <begin position="315"/>
        <end position="368"/>
    </location>
</feature>
<evidence type="ECO:0000256" key="5">
    <source>
        <dbReference type="ARBA" id="ARBA00022481"/>
    </source>
</evidence>
<feature type="compositionally biased region" description="Basic and acidic residues" evidence="22">
    <location>
        <begin position="471"/>
        <end position="480"/>
    </location>
</feature>
<keyword evidence="13" id="KW-0333">Golgi apparatus</keyword>
<keyword evidence="11" id="KW-0970">Cilium biogenesis/degradation</keyword>
<feature type="domain" description="RCC1-like" evidence="23">
    <location>
        <begin position="27"/>
        <end position="279"/>
    </location>
</feature>
<feature type="compositionally biased region" description="Polar residues" evidence="22">
    <location>
        <begin position="521"/>
        <end position="534"/>
    </location>
</feature>
<dbReference type="GO" id="GO:0005813">
    <property type="term" value="C:centrosome"/>
    <property type="evidence" value="ECO:0007669"/>
    <property type="project" value="UniProtKB-SubCell"/>
</dbReference>
<feature type="repeat" description="RCC1" evidence="21">
    <location>
        <begin position="210"/>
        <end position="262"/>
    </location>
</feature>
<evidence type="ECO:0000256" key="3">
    <source>
        <dbReference type="ARBA" id="ARBA00004555"/>
    </source>
</evidence>
<evidence type="ECO:0000256" key="2">
    <source>
        <dbReference type="ARBA" id="ARBA00004300"/>
    </source>
</evidence>
<keyword evidence="14" id="KW-0969">Cilium</keyword>
<sequence length="730" mass="80026">MAGEADDEIPDSGAVFTFGKSKFADNVPSKFWLKNDRAVRISCGDEHTALVTDNGKLYMFGSNNWGQLCLGTKNTVNKPTCVKALKSENVKLTACGRNHTIVYTAKGNVYTAGGNNEGQLGLGDTEERTSFHQVDFFTGQCKIKQLAAGSNISAALAEDGRLFMWGDNSEGQLGLGNESHVCVPHEVDVGKPVTWVSCGYYHSALVTADGKLYTFGESDHGKLGLPPEQLNNNRVPQQVQGISAQVTRVVCGGGHTVALTDDDVYTFGLGQFGQLGHGTFTFEAALPKAVEHFRKRKVSHIACGENHTAVITDNGLLYTFGDGRHGKLGLGDESFTNQFKPTLCSRFLKYTVQSVSCGGCHMLVLAAPRPQGYEEVTLQQDDITENYLDKSYSELLGNPSSPSTLSRTLSARVRRRERERSPDQFGRMLRTLPALAPGFLNSSLPVTSRTIPARLPSMDIPASIEANGIHRPQESRDKSVKGNGTNERTSVEEDSDGDNEKELGNTTDLLNMTHIMQLNPSDKSLTLSPVQKQKNLQHKSEEESEEEENDDDEEDEEEDDDDEEETTVQEMTKGEPQAKNSDVISEEQHGKEPEIIKDESVPDGVQKEQKSPKAQDPSPAEEVRKEEAKEESKSKGLFGTNGRISLFKRRSIPEDKKPEKKGEVKPVSTLQEGKPKDNPNSSPGNLENKDLNQNNAGENTTEPTESVQDGTEKTQRTLEKKSRSATCTIL</sequence>
<evidence type="ECO:0000256" key="18">
    <source>
        <dbReference type="ARBA" id="ARBA00023289"/>
    </source>
</evidence>
<dbReference type="FunFam" id="2.130.10.30:FF:000013">
    <property type="entry name" value="Retinitis pigmentosa GTPase regulator isoform 1"/>
    <property type="match status" value="1"/>
</dbReference>
<evidence type="ECO:0000256" key="22">
    <source>
        <dbReference type="SAM" id="MobiDB-lite"/>
    </source>
</evidence>
<feature type="compositionally biased region" description="Low complexity" evidence="22">
    <location>
        <begin position="399"/>
        <end position="411"/>
    </location>
</feature>
<dbReference type="Proteomes" id="UP001230051">
    <property type="component" value="Unassembled WGS sequence"/>
</dbReference>
<dbReference type="GO" id="GO:0005929">
    <property type="term" value="C:cilium"/>
    <property type="evidence" value="ECO:0007669"/>
    <property type="project" value="UniProtKB-ARBA"/>
</dbReference>
<dbReference type="EMBL" id="JAGXEW010000009">
    <property type="protein sequence ID" value="KAK1167787.1"/>
    <property type="molecule type" value="Genomic_DNA"/>
</dbReference>
<name>A0AAD8DCP6_ACIOX</name>
<dbReference type="Gene3D" id="2.130.10.30">
    <property type="entry name" value="Regulator of chromosome condensation 1/beta-lactamase-inhibitor protein II"/>
    <property type="match status" value="1"/>
</dbReference>
<comment type="subcellular location">
    <subcellularLocation>
        <location evidence="1">Cytoplasm</location>
        <location evidence="1">Cytoskeleton</location>
        <location evidence="1">Cilium basal body</location>
    </subcellularLocation>
    <subcellularLocation>
        <location evidence="4">Cytoplasm</location>
        <location evidence="4">Cytoskeleton</location>
        <location evidence="4">Flagellum axoneme</location>
    </subcellularLocation>
    <subcellularLocation>
        <location evidence="2">Cytoplasm</location>
        <location evidence="2">Cytoskeleton</location>
        <location evidence="2">Microtubule organizing center</location>
        <location evidence="2">Centrosome</location>
    </subcellularLocation>
    <subcellularLocation>
        <location evidence="3">Golgi apparatus</location>
    </subcellularLocation>
</comment>
<evidence type="ECO:0000256" key="13">
    <source>
        <dbReference type="ARBA" id="ARBA00023034"/>
    </source>
</evidence>
<keyword evidence="25" id="KW-1185">Reference proteome</keyword>
<feature type="region of interest" description="Disordered" evidence="22">
    <location>
        <begin position="521"/>
        <end position="730"/>
    </location>
</feature>
<dbReference type="AlphaFoldDB" id="A0AAD8DCP6"/>
<keyword evidence="15" id="KW-0206">Cytoskeleton</keyword>
<dbReference type="InterPro" id="IPR051625">
    <property type="entry name" value="Signaling_Regulatory_Domain"/>
</dbReference>
<evidence type="ECO:0000256" key="15">
    <source>
        <dbReference type="ARBA" id="ARBA00023212"/>
    </source>
</evidence>
<keyword evidence="16" id="KW-0966">Cell projection</keyword>
<feature type="compositionally biased region" description="Basic and acidic residues" evidence="22">
    <location>
        <begin position="651"/>
        <end position="664"/>
    </location>
</feature>
<feature type="repeat" description="RCC1" evidence="21">
    <location>
        <begin position="107"/>
        <end position="159"/>
    </location>
</feature>
<proteinExistence type="predicted"/>
<accession>A0AAD8DCP6</accession>
<evidence type="ECO:0000256" key="12">
    <source>
        <dbReference type="ARBA" id="ARBA00022846"/>
    </source>
</evidence>
<keyword evidence="17" id="KW-0449">Lipoprotein</keyword>